<dbReference type="NCBIfam" id="TIGR04519">
    <property type="entry name" value="MoCo_extend_TAT"/>
    <property type="match status" value="1"/>
</dbReference>
<sequence length="1000" mass="107290">MRDHRSDDVTTIRARLAGRTGRDFWRGLDDLTETPALRRVVDTELLSRLPAASDIDRRSMLKLMGASLALAGLTGCKTEADETAMPYVTAPEFTTPGVPRYYATGIGFAGYLQPVVGKTHVGRPVKLEGNDRHPATGGATDPFMQAALLGLYDPDRSTVPRELGGPTTWQAVESAAAARAAALDASGGAGFRLLTGAVSSPTLHRQIVAMMRRWPQARWHVLEPAAEDSRLAASQWAFGQPLDRDLRLDLAEMVVDLDDDILGPGPCQAMHGRRWSTRRLARQAGRGDAALHVAEASPTLTGLMADERLIAESARIGALTTALAVSLGLPGAEAPALTAVERRWVAGAVAGIRSHDGRAVVCVGDRQPVAIQALGLLINRHIGAIGTTLHLIRPVIAPPPDGAGSFATLTRDMAAGRVGTLAIIGANPAYTAPADLGFIAAMDTVPVRIHAGLHVDETAALCHWHLPLEHDLETWSDGRAVDGTAGIVQPLVRPFHDVRSVHVVVEALQGGSTGAAGGGRTIVQDTWRAAWGPDFDQRWRDALLQGFITDSAAPPVIPGRATAAARLGLGDMPAPGDAHGEANGGLHLELRPDPTIWDGRYAGNAWLQETPKPHTKLTWGNVLMISPALAAERGIATGDGLRVETENGAAVSGPAWVLPGQAARTVTATLGYGRSAPGRIADGLGYNAFRLRRHDRPWHVGRAEVTVEDVRHRLATTQRHQAMDGHDFVRTVPAPDAPPPKPEAVPEAVPPSLYPQPAGGSPSWGMSIDLDLCIGCNACVVACVAENNVPVVGRDLVAEGREMHWLRVDHYHEGAPEDPRMYVQPVPCMHCEQAPCEMGCPVNATVHSSDGLNLQVYNRCIGTRTCSSFCPYKVRRFNWFDYTGDDPEPVRAMRNPDVTVRDRGVMEKCTYCIQRISAARIEAKKDGRPIRDGEVVPACQQACPTQAIVFGDVTDPDTAVSRRKAGPRDYSLLEEAGTRPRTTYLARIEPPHAHAEDDRS</sequence>
<keyword evidence="4" id="KW-1185">Reference proteome</keyword>
<dbReference type="Gene3D" id="2.40.40.20">
    <property type="match status" value="1"/>
</dbReference>
<evidence type="ECO:0000313" key="3">
    <source>
        <dbReference type="EMBL" id="GGB48404.1"/>
    </source>
</evidence>
<dbReference type="InterPro" id="IPR017896">
    <property type="entry name" value="4Fe4S_Fe-S-bd"/>
</dbReference>
<dbReference type="Gene3D" id="3.40.50.740">
    <property type="match status" value="1"/>
</dbReference>
<feature type="domain" description="4Fe-4S ferredoxin-type" evidence="2">
    <location>
        <begin position="764"/>
        <end position="794"/>
    </location>
</feature>
<dbReference type="InterPro" id="IPR030948">
    <property type="entry name" value="TAT_var_transloc_signal_dom"/>
</dbReference>
<evidence type="ECO:0000259" key="2">
    <source>
        <dbReference type="PROSITE" id="PS51379"/>
    </source>
</evidence>
<dbReference type="PANTHER" id="PTHR42783:SF3">
    <property type="entry name" value="GLUTAMATE SYNTHASE [NADPH] SMALL CHAIN-RELATED"/>
    <property type="match status" value="1"/>
</dbReference>
<dbReference type="Pfam" id="PF01568">
    <property type="entry name" value="Molydop_binding"/>
    <property type="match status" value="1"/>
</dbReference>
<accession>A0ABQ1IPD2</accession>
<name>A0ABQ1IPD2_9PROT</name>
<dbReference type="Pfam" id="PF13247">
    <property type="entry name" value="Fer4_11"/>
    <property type="match status" value="1"/>
</dbReference>
<gene>
    <name evidence="3" type="ORF">GCM10011505_31830</name>
</gene>
<dbReference type="SUPFAM" id="SSF53706">
    <property type="entry name" value="Formate dehydrogenase/DMSO reductase, domains 1-3"/>
    <property type="match status" value="1"/>
</dbReference>
<dbReference type="Gene3D" id="3.30.2070.10">
    <property type="entry name" value="Formate dehydrogenase/DMSO reductase"/>
    <property type="match status" value="1"/>
</dbReference>
<dbReference type="Gene3D" id="3.30.70.20">
    <property type="match status" value="2"/>
</dbReference>
<dbReference type="Proteomes" id="UP000603352">
    <property type="component" value="Unassembled WGS sequence"/>
</dbReference>
<comment type="caution">
    <text evidence="3">The sequence shown here is derived from an EMBL/GenBank/DDBJ whole genome shotgun (WGS) entry which is preliminary data.</text>
</comment>
<proteinExistence type="predicted"/>
<dbReference type="CDD" id="cd10551">
    <property type="entry name" value="PsrB"/>
    <property type="match status" value="1"/>
</dbReference>
<protein>
    <submittedName>
        <fullName evidence="3">Molybdopterin oxidoreductase</fullName>
    </submittedName>
</protein>
<evidence type="ECO:0000313" key="4">
    <source>
        <dbReference type="Proteomes" id="UP000603352"/>
    </source>
</evidence>
<dbReference type="PROSITE" id="PS51379">
    <property type="entry name" value="4FE4S_FER_2"/>
    <property type="match status" value="2"/>
</dbReference>
<feature type="domain" description="4Fe-4S ferredoxin-type" evidence="2">
    <location>
        <begin position="819"/>
        <end position="850"/>
    </location>
</feature>
<dbReference type="RefSeq" id="WP_188579650.1">
    <property type="nucleotide sequence ID" value="NZ_BMDZ01000039.1"/>
</dbReference>
<feature type="compositionally biased region" description="Basic and acidic residues" evidence="1">
    <location>
        <begin position="989"/>
        <end position="1000"/>
    </location>
</feature>
<dbReference type="CDD" id="cd02784">
    <property type="entry name" value="MopB_CT_PHLH"/>
    <property type="match status" value="1"/>
</dbReference>
<evidence type="ECO:0000256" key="1">
    <source>
        <dbReference type="SAM" id="MobiDB-lite"/>
    </source>
</evidence>
<dbReference type="SUPFAM" id="SSF50692">
    <property type="entry name" value="ADC-like"/>
    <property type="match status" value="1"/>
</dbReference>
<dbReference type="PANTHER" id="PTHR42783">
    <property type="entry name" value="GLUTAMATE SYNTHASE [NADPH] SMALL CHAIN"/>
    <property type="match status" value="1"/>
</dbReference>
<dbReference type="EMBL" id="BMDZ01000039">
    <property type="protein sequence ID" value="GGB48404.1"/>
    <property type="molecule type" value="Genomic_DNA"/>
</dbReference>
<dbReference type="SUPFAM" id="SSF54862">
    <property type="entry name" value="4Fe-4S ferredoxins"/>
    <property type="match status" value="1"/>
</dbReference>
<feature type="region of interest" description="Disordered" evidence="1">
    <location>
        <begin position="981"/>
        <end position="1000"/>
    </location>
</feature>
<dbReference type="InterPro" id="IPR009010">
    <property type="entry name" value="Asp_de-COase-like_dom_sf"/>
</dbReference>
<organism evidence="3 4">
    <name type="scientific">Tistrella bauzanensis</name>
    <dbReference type="NCBI Taxonomy" id="657419"/>
    <lineage>
        <taxon>Bacteria</taxon>
        <taxon>Pseudomonadati</taxon>
        <taxon>Pseudomonadota</taxon>
        <taxon>Alphaproteobacteria</taxon>
        <taxon>Geminicoccales</taxon>
        <taxon>Geminicoccaceae</taxon>
        <taxon>Tistrella</taxon>
    </lineage>
</organism>
<dbReference type="InterPro" id="IPR006657">
    <property type="entry name" value="MoPterin_dinucl-bd_dom"/>
</dbReference>
<reference evidence="4" key="1">
    <citation type="journal article" date="2019" name="Int. J. Syst. Evol. Microbiol.">
        <title>The Global Catalogue of Microorganisms (GCM) 10K type strain sequencing project: providing services to taxonomists for standard genome sequencing and annotation.</title>
        <authorList>
            <consortium name="The Broad Institute Genomics Platform"/>
            <consortium name="The Broad Institute Genome Sequencing Center for Infectious Disease"/>
            <person name="Wu L."/>
            <person name="Ma J."/>
        </authorList>
    </citation>
    <scope>NUCLEOTIDE SEQUENCE [LARGE SCALE GENOMIC DNA]</scope>
    <source>
        <strain evidence="4">CGMCC 1.10188</strain>
    </source>
</reference>